<protein>
    <submittedName>
        <fullName evidence="1">Uncharacterized protein</fullName>
    </submittedName>
</protein>
<dbReference type="AlphaFoldDB" id="A0A2T3P3D9"/>
<name>A0A2T3P3D9_9GAMM</name>
<proteinExistence type="predicted"/>
<reference evidence="1 2" key="1">
    <citation type="submission" date="2018-01" db="EMBL/GenBank/DDBJ databases">
        <title>Whole genome sequencing of Histamine producing bacteria.</title>
        <authorList>
            <person name="Butler K."/>
        </authorList>
    </citation>
    <scope>NUCLEOTIDE SEQUENCE [LARGE SCALE GENOMIC DNA]</scope>
    <source>
        <strain evidence="1 2">DSM 24669</strain>
    </source>
</reference>
<dbReference type="EMBL" id="PYLZ01000010">
    <property type="protein sequence ID" value="PSW23042.1"/>
    <property type="molecule type" value="Genomic_DNA"/>
</dbReference>
<evidence type="ECO:0000313" key="2">
    <source>
        <dbReference type="Proteomes" id="UP000240481"/>
    </source>
</evidence>
<dbReference type="Proteomes" id="UP000240481">
    <property type="component" value="Unassembled WGS sequence"/>
</dbReference>
<dbReference type="RefSeq" id="WP_107302940.1">
    <property type="nucleotide sequence ID" value="NZ_AP024853.1"/>
</dbReference>
<organism evidence="1 2">
    <name type="scientific">Photobacterium swingsii</name>
    <dbReference type="NCBI Taxonomy" id="680026"/>
    <lineage>
        <taxon>Bacteria</taxon>
        <taxon>Pseudomonadati</taxon>
        <taxon>Pseudomonadota</taxon>
        <taxon>Gammaproteobacteria</taxon>
        <taxon>Vibrionales</taxon>
        <taxon>Vibrionaceae</taxon>
        <taxon>Photobacterium</taxon>
    </lineage>
</organism>
<gene>
    <name evidence="1" type="ORF">C9I94_17865</name>
</gene>
<evidence type="ECO:0000313" key="1">
    <source>
        <dbReference type="EMBL" id="PSW23042.1"/>
    </source>
</evidence>
<keyword evidence="2" id="KW-1185">Reference proteome</keyword>
<accession>A0A2T3P3D9</accession>
<comment type="caution">
    <text evidence="1">The sequence shown here is derived from an EMBL/GenBank/DDBJ whole genome shotgun (WGS) entry which is preliminary data.</text>
</comment>
<dbReference type="OrthoDB" id="9875583at2"/>
<sequence>MNKYLLPILITLFLWGPMRVWAHPESGKISRSGWSIDTHSPNMIIGSASCSSDFCFVPIVLAEPDRISFVLKLEFPDGCTRDKSLLSLKDHYAFLDIFKVDGNNVRFTKITTRDGISFLEPTTDNGNYFIINKLLTQPAVTFYQITSLTSWKIDNDGFASQYKLLTAFRELYNSAI</sequence>